<dbReference type="EMBL" id="GDHF01027600">
    <property type="protein sequence ID" value="JAI24714.1"/>
    <property type="molecule type" value="Transcribed_RNA"/>
</dbReference>
<dbReference type="EMBL" id="GDHF01010711">
    <property type="protein sequence ID" value="JAI41603.1"/>
    <property type="molecule type" value="Transcribed_RNA"/>
</dbReference>
<sequence>FRTDRRRWRCRCRRRRHRHRLRIGLERAKVAIAANGAATVVVCVREHFCGAANDHIINSYLVVHALCLWLVARTNRSQCLESTGEFTVCGLVWCLTRKNSKRALDVSKRRRLNVANTRDFRRWCNKLIYFIVFEMKHVFKI</sequence>
<name>A0A0K8VRY1_BACLA</name>
<evidence type="ECO:0000313" key="1">
    <source>
        <dbReference type="EMBL" id="JAI24714.1"/>
    </source>
</evidence>
<proteinExistence type="predicted"/>
<feature type="non-terminal residue" evidence="2">
    <location>
        <position position="1"/>
    </location>
</feature>
<gene>
    <name evidence="1" type="ORF">c0_g1_i3</name>
    <name evidence="2" type="ORF">c0_g1_i4</name>
</gene>
<protein>
    <submittedName>
        <fullName evidence="2">Uncharacterized protein</fullName>
    </submittedName>
</protein>
<reference evidence="2" key="1">
    <citation type="submission" date="2015-06" db="EMBL/GenBank/DDBJ databases">
        <authorList>
            <person name="Hoefler B.C."/>
            <person name="Straight P.D."/>
        </authorList>
    </citation>
    <scope>NUCLEOTIDE SEQUENCE</scope>
</reference>
<evidence type="ECO:0000313" key="2">
    <source>
        <dbReference type="EMBL" id="JAI41603.1"/>
    </source>
</evidence>
<dbReference type="AlphaFoldDB" id="A0A0K8VRY1"/>
<organism evidence="2">
    <name type="scientific">Bactrocera latifrons</name>
    <name type="common">Malaysian fruit fly</name>
    <name type="synonym">Chaetodacus latifrons</name>
    <dbReference type="NCBI Taxonomy" id="174628"/>
    <lineage>
        <taxon>Eukaryota</taxon>
        <taxon>Metazoa</taxon>
        <taxon>Ecdysozoa</taxon>
        <taxon>Arthropoda</taxon>
        <taxon>Hexapoda</taxon>
        <taxon>Insecta</taxon>
        <taxon>Pterygota</taxon>
        <taxon>Neoptera</taxon>
        <taxon>Endopterygota</taxon>
        <taxon>Diptera</taxon>
        <taxon>Brachycera</taxon>
        <taxon>Muscomorpha</taxon>
        <taxon>Tephritoidea</taxon>
        <taxon>Tephritidae</taxon>
        <taxon>Bactrocera</taxon>
        <taxon>Bactrocera</taxon>
    </lineage>
</organism>
<accession>A0A0K8VRY1</accession>